<dbReference type="Proteomes" id="UP000095286">
    <property type="component" value="Unplaced"/>
</dbReference>
<name>A0AC35TZN7_9BILA</name>
<dbReference type="WBParaSite" id="RSKR_0000561100.1">
    <property type="protein sequence ID" value="RSKR_0000561100.1"/>
    <property type="gene ID" value="RSKR_0000561100"/>
</dbReference>
<protein>
    <submittedName>
        <fullName evidence="2">TPR_REGION domain-containing protein</fullName>
    </submittedName>
</protein>
<sequence>MLINELESFDELDAPDLYCQFYDKFDGDKYKDCTIVPFSLRLIHAEALRFSSTPWNCIPRIERLESNIDLLICKMIKETMPAIQIEDWKKRLECVHLMKARTLYFLKQTTQSSSLYNKIVNETKDDKFKRQLLEMLTRLSISCGDEQAMEKFFKELNSQSNVNQYYFHKCLRAVFHGNYLNAQEQLQNLVHIDVTEPSFVNNLAVAHLYNGNPNEGNELLKKYKEIPPEVIFTNVYTLSELITDKAVYIQNKMFAKFADKLGDGSNAKDIKILYD</sequence>
<organism evidence="1 2">
    <name type="scientific">Rhabditophanes sp. KR3021</name>
    <dbReference type="NCBI Taxonomy" id="114890"/>
    <lineage>
        <taxon>Eukaryota</taxon>
        <taxon>Metazoa</taxon>
        <taxon>Ecdysozoa</taxon>
        <taxon>Nematoda</taxon>
        <taxon>Chromadorea</taxon>
        <taxon>Rhabditida</taxon>
        <taxon>Tylenchina</taxon>
        <taxon>Panagrolaimomorpha</taxon>
        <taxon>Strongyloidoidea</taxon>
        <taxon>Alloionematidae</taxon>
        <taxon>Rhabditophanes</taxon>
    </lineage>
</organism>
<evidence type="ECO:0000313" key="1">
    <source>
        <dbReference type="Proteomes" id="UP000095286"/>
    </source>
</evidence>
<proteinExistence type="predicted"/>
<evidence type="ECO:0000313" key="2">
    <source>
        <dbReference type="WBParaSite" id="RSKR_0000561100.1"/>
    </source>
</evidence>
<accession>A0AC35TZN7</accession>
<reference evidence="2" key="1">
    <citation type="submission" date="2016-11" db="UniProtKB">
        <authorList>
            <consortium name="WormBaseParasite"/>
        </authorList>
    </citation>
    <scope>IDENTIFICATION</scope>
    <source>
        <strain evidence="2">KR3021</strain>
    </source>
</reference>